<dbReference type="PROSITE" id="PS51462">
    <property type="entry name" value="NUDIX"/>
    <property type="match status" value="1"/>
</dbReference>
<evidence type="ECO:0000313" key="15">
    <source>
        <dbReference type="Proteomes" id="UP000199135"/>
    </source>
</evidence>
<evidence type="ECO:0000256" key="6">
    <source>
        <dbReference type="ARBA" id="ARBA00022763"/>
    </source>
</evidence>
<dbReference type="RefSeq" id="WP_078686286.1">
    <property type="nucleotide sequence ID" value="NZ_FNWT01000001.1"/>
</dbReference>
<gene>
    <name evidence="14" type="ORF">SAMN05216447_10144</name>
</gene>
<keyword evidence="6" id="KW-0227">DNA damage</keyword>
<dbReference type="CDD" id="cd04693">
    <property type="entry name" value="NUDIX_Hydrolase"/>
    <property type="match status" value="1"/>
</dbReference>
<evidence type="ECO:0000256" key="5">
    <source>
        <dbReference type="ARBA" id="ARBA00022723"/>
    </source>
</evidence>
<evidence type="ECO:0000256" key="12">
    <source>
        <dbReference type="RuleBase" id="RU003476"/>
    </source>
</evidence>
<proteinExistence type="inferred from homology"/>
<comment type="cofactor">
    <cofactor evidence="1">
        <name>Mg(2+)</name>
        <dbReference type="ChEBI" id="CHEBI:18420"/>
    </cofactor>
</comment>
<dbReference type="PROSITE" id="PS00893">
    <property type="entry name" value="NUDIX_BOX"/>
    <property type="match status" value="1"/>
</dbReference>
<dbReference type="EC" id="3.6.1.55" evidence="11"/>
<dbReference type="InterPro" id="IPR047127">
    <property type="entry name" value="MutT-like"/>
</dbReference>
<reference evidence="14 15" key="1">
    <citation type="submission" date="2016-10" db="EMBL/GenBank/DDBJ databases">
        <authorList>
            <person name="Varghese N."/>
            <person name="Submissions S."/>
        </authorList>
    </citation>
    <scope>NUCLEOTIDE SEQUENCE [LARGE SCALE GENOMIC DNA]</scope>
    <source>
        <strain evidence="14 15">WCP15</strain>
    </source>
</reference>
<evidence type="ECO:0000256" key="3">
    <source>
        <dbReference type="ARBA" id="ARBA00022457"/>
    </source>
</evidence>
<comment type="similarity">
    <text evidence="2 12">Belongs to the Nudix hydrolase family.</text>
</comment>
<evidence type="ECO:0000256" key="7">
    <source>
        <dbReference type="ARBA" id="ARBA00022801"/>
    </source>
</evidence>
<dbReference type="Proteomes" id="UP000199135">
    <property type="component" value="Unassembled WGS sequence"/>
</dbReference>
<dbReference type="InterPro" id="IPR000086">
    <property type="entry name" value="NUDIX_hydrolase_dom"/>
</dbReference>
<keyword evidence="15" id="KW-1185">Reference proteome</keyword>
<dbReference type="EMBL" id="FNWT01000001">
    <property type="protein sequence ID" value="SEH36348.1"/>
    <property type="molecule type" value="Genomic_DNA"/>
</dbReference>
<evidence type="ECO:0000256" key="4">
    <source>
        <dbReference type="ARBA" id="ARBA00022705"/>
    </source>
</evidence>
<keyword evidence="4" id="KW-0235">DNA replication</keyword>
<dbReference type="PANTHER" id="PTHR47707:SF1">
    <property type="entry name" value="NUDIX HYDROLASE FAMILY PROTEIN"/>
    <property type="match status" value="1"/>
</dbReference>
<evidence type="ECO:0000259" key="13">
    <source>
        <dbReference type="PROSITE" id="PS51462"/>
    </source>
</evidence>
<feature type="domain" description="Nudix hydrolase" evidence="13">
    <location>
        <begin position="30"/>
        <end position="164"/>
    </location>
</feature>
<dbReference type="InterPro" id="IPR020476">
    <property type="entry name" value="Nudix_hydrolase"/>
</dbReference>
<keyword evidence="5" id="KW-0479">Metal-binding</keyword>
<comment type="catalytic activity">
    <reaction evidence="10">
        <text>8-oxo-dGTP + H2O = 8-oxo-dGMP + diphosphate + H(+)</text>
        <dbReference type="Rhea" id="RHEA:31575"/>
        <dbReference type="ChEBI" id="CHEBI:15377"/>
        <dbReference type="ChEBI" id="CHEBI:15378"/>
        <dbReference type="ChEBI" id="CHEBI:33019"/>
        <dbReference type="ChEBI" id="CHEBI:63224"/>
        <dbReference type="ChEBI" id="CHEBI:77896"/>
        <dbReference type="EC" id="3.6.1.55"/>
    </reaction>
</comment>
<evidence type="ECO:0000256" key="8">
    <source>
        <dbReference type="ARBA" id="ARBA00022842"/>
    </source>
</evidence>
<dbReference type="InterPro" id="IPR020084">
    <property type="entry name" value="NUDIX_hydrolase_CS"/>
</dbReference>
<sequence>MAELIDIYDDNRQPTGERVERKGAFLGEGQYMLYVLAILEDLDGRVLITRRTLDKKWAAGWWEVTGGGVSAGETSAQAIAREVREEVGLSVDDLVKKPIHGYKNIDLPRGDNYFVDIYHLRFDFSLADVSLQAREAIDARLLTWDEIAQLDQQGIFLHYRRLQDALAAEREAARA</sequence>
<protein>
    <recommendedName>
        <fullName evidence="11">8-oxo-dGTP diphosphatase</fullName>
        <ecNumber evidence="11">3.6.1.55</ecNumber>
    </recommendedName>
</protein>
<dbReference type="Pfam" id="PF00293">
    <property type="entry name" value="NUDIX"/>
    <property type="match status" value="1"/>
</dbReference>
<evidence type="ECO:0000256" key="9">
    <source>
        <dbReference type="ARBA" id="ARBA00023204"/>
    </source>
</evidence>
<comment type="caution">
    <text evidence="14">The sequence shown here is derived from an EMBL/GenBank/DDBJ whole genome shotgun (WGS) entry which is preliminary data.</text>
</comment>
<keyword evidence="3" id="KW-0515">Mutator protein</keyword>
<evidence type="ECO:0000256" key="1">
    <source>
        <dbReference type="ARBA" id="ARBA00001946"/>
    </source>
</evidence>
<dbReference type="PANTHER" id="PTHR47707">
    <property type="entry name" value="8-OXO-DGTP DIPHOSPHATASE"/>
    <property type="match status" value="1"/>
</dbReference>
<evidence type="ECO:0000313" key="14">
    <source>
        <dbReference type="EMBL" id="SEH36348.1"/>
    </source>
</evidence>
<name>A0A1H6HQ90_9ACTN</name>
<evidence type="ECO:0000256" key="2">
    <source>
        <dbReference type="ARBA" id="ARBA00005582"/>
    </source>
</evidence>
<keyword evidence="9" id="KW-0234">DNA repair</keyword>
<evidence type="ECO:0000256" key="10">
    <source>
        <dbReference type="ARBA" id="ARBA00035861"/>
    </source>
</evidence>
<dbReference type="InterPro" id="IPR015797">
    <property type="entry name" value="NUDIX_hydrolase-like_dom_sf"/>
</dbReference>
<evidence type="ECO:0000256" key="11">
    <source>
        <dbReference type="ARBA" id="ARBA00038905"/>
    </source>
</evidence>
<dbReference type="Gene3D" id="3.90.79.10">
    <property type="entry name" value="Nucleoside Triphosphate Pyrophosphohydrolase"/>
    <property type="match status" value="1"/>
</dbReference>
<dbReference type="PRINTS" id="PR00502">
    <property type="entry name" value="NUDIXFAMILY"/>
</dbReference>
<accession>A0A1H6HQ90</accession>
<keyword evidence="7 12" id="KW-0378">Hydrolase</keyword>
<keyword evidence="8" id="KW-0460">Magnesium</keyword>
<organism evidence="14 15">
    <name type="scientific">Parafannyhessea umbonata</name>
    <dbReference type="NCBI Taxonomy" id="604330"/>
    <lineage>
        <taxon>Bacteria</taxon>
        <taxon>Bacillati</taxon>
        <taxon>Actinomycetota</taxon>
        <taxon>Coriobacteriia</taxon>
        <taxon>Coriobacteriales</taxon>
        <taxon>Atopobiaceae</taxon>
        <taxon>Parafannyhessea</taxon>
    </lineage>
</organism>
<dbReference type="SUPFAM" id="SSF55811">
    <property type="entry name" value="Nudix"/>
    <property type="match status" value="1"/>
</dbReference>